<dbReference type="Proteomes" id="UP001214628">
    <property type="component" value="Chromosome 1"/>
</dbReference>
<dbReference type="GO" id="GO:0005634">
    <property type="term" value="C:nucleus"/>
    <property type="evidence" value="ECO:0007669"/>
    <property type="project" value="TreeGrafter"/>
</dbReference>
<comment type="similarity">
    <text evidence="3 4">Belongs to the PSMG2 family.</text>
</comment>
<comment type="subunit">
    <text evidence="4">Component of the 20S proteasome chaperone.</text>
</comment>
<keyword evidence="2 4" id="KW-0143">Chaperone</keyword>
<evidence type="ECO:0000256" key="4">
    <source>
        <dbReference type="PIRNR" id="PIRNR010044"/>
    </source>
</evidence>
<evidence type="ECO:0000313" key="5">
    <source>
        <dbReference type="EMBL" id="WFD42702.1"/>
    </source>
</evidence>
<keyword evidence="6" id="KW-1185">Reference proteome</keyword>
<dbReference type="PIRSF" id="PIRSF010044">
    <property type="entry name" value="UCP010044"/>
    <property type="match status" value="1"/>
</dbReference>
<sequence>MPESSAGVQFEGCTLILPVISVGLVPSLAVDLLVHAPALNFSYVASLDGTDCVPFVGPADDPPADHISTALDVYKSKSHDLVVVQQRSPILKTHKKQFVRRLMEWIKEAKLANILVLATLDAAFRSDAEMMTSQWKYMSSTAATSPLTDRAERLPMYADGNPSPPMPGAEITQIYLQNAPSTTLALLQFCAEGDNREDAYQLAESAARICGVSVDRWFEPKSWQSLFGPKPDQQLYG</sequence>
<dbReference type="Gene3D" id="3.40.50.10900">
    <property type="entry name" value="PAC-like subunit"/>
    <property type="match status" value="1"/>
</dbReference>
<evidence type="ECO:0000256" key="2">
    <source>
        <dbReference type="ARBA" id="ARBA00023186"/>
    </source>
</evidence>
<dbReference type="Pfam" id="PF09754">
    <property type="entry name" value="PAC2"/>
    <property type="match status" value="1"/>
</dbReference>
<comment type="function">
    <text evidence="4">Involved in 20S proteasome assembly.</text>
</comment>
<reference evidence="5" key="1">
    <citation type="submission" date="2023-02" db="EMBL/GenBank/DDBJ databases">
        <title>Mating type loci evolution in Malassezia.</title>
        <authorList>
            <person name="Coelho M.A."/>
        </authorList>
    </citation>
    <scope>NUCLEOTIDE SEQUENCE</scope>
    <source>
        <strain evidence="5">CBS 14136</strain>
    </source>
</reference>
<proteinExistence type="inferred from homology"/>
<dbReference type="PANTHER" id="PTHR12970">
    <property type="entry name" value="PROTEASOME ASSEMBLY CHAPERONE 2"/>
    <property type="match status" value="1"/>
</dbReference>
<evidence type="ECO:0000313" key="6">
    <source>
        <dbReference type="Proteomes" id="UP001214628"/>
    </source>
</evidence>
<evidence type="ECO:0000256" key="1">
    <source>
        <dbReference type="ARBA" id="ARBA00019186"/>
    </source>
</evidence>
<dbReference type="EMBL" id="CP118375">
    <property type="protein sequence ID" value="WFD42702.1"/>
    <property type="molecule type" value="Genomic_DNA"/>
</dbReference>
<dbReference type="AlphaFoldDB" id="A0AAF0JD82"/>
<dbReference type="InterPro" id="IPR019151">
    <property type="entry name" value="Proteasome_assmbl_chaperone_2"/>
</dbReference>
<name>A0AAF0JD82_9BASI</name>
<dbReference type="InterPro" id="IPR016562">
    <property type="entry name" value="Proteasome_assmbl_chp_2_euk"/>
</dbReference>
<accession>A0AAF0JD82</accession>
<protein>
    <recommendedName>
        <fullName evidence="1 4">Proteasome assembly chaperone 2</fullName>
    </recommendedName>
</protein>
<gene>
    <name evidence="5" type="ORF">MPSI1_001350</name>
</gene>
<dbReference type="GO" id="GO:0005829">
    <property type="term" value="C:cytosol"/>
    <property type="evidence" value="ECO:0007669"/>
    <property type="project" value="TreeGrafter"/>
</dbReference>
<evidence type="ECO:0000256" key="3">
    <source>
        <dbReference type="ARBA" id="ARBA00025745"/>
    </source>
</evidence>
<dbReference type="PANTHER" id="PTHR12970:SF1">
    <property type="entry name" value="PROTEASOME ASSEMBLY CHAPERONE 2"/>
    <property type="match status" value="1"/>
</dbReference>
<dbReference type="GO" id="GO:0043248">
    <property type="term" value="P:proteasome assembly"/>
    <property type="evidence" value="ECO:0007669"/>
    <property type="project" value="TreeGrafter"/>
</dbReference>
<dbReference type="InterPro" id="IPR038389">
    <property type="entry name" value="PSMG2_sf"/>
</dbReference>
<organism evidence="5 6">
    <name type="scientific">Malassezia psittaci</name>
    <dbReference type="NCBI Taxonomy" id="1821823"/>
    <lineage>
        <taxon>Eukaryota</taxon>
        <taxon>Fungi</taxon>
        <taxon>Dikarya</taxon>
        <taxon>Basidiomycota</taxon>
        <taxon>Ustilaginomycotina</taxon>
        <taxon>Malasseziomycetes</taxon>
        <taxon>Malasseziales</taxon>
        <taxon>Malasseziaceae</taxon>
        <taxon>Malassezia</taxon>
    </lineage>
</organism>